<organism evidence="1 2">
    <name type="scientific">[Candida] jaroonii</name>
    <dbReference type="NCBI Taxonomy" id="467808"/>
    <lineage>
        <taxon>Eukaryota</taxon>
        <taxon>Fungi</taxon>
        <taxon>Dikarya</taxon>
        <taxon>Ascomycota</taxon>
        <taxon>Saccharomycotina</taxon>
        <taxon>Pichiomycetes</taxon>
        <taxon>Debaryomycetaceae</taxon>
        <taxon>Yamadazyma</taxon>
    </lineage>
</organism>
<reference evidence="1" key="1">
    <citation type="submission" date="2022-06" db="EMBL/GenBank/DDBJ databases">
        <authorList>
            <person name="Legras J.-L."/>
            <person name="Devillers H."/>
            <person name="Grondin C."/>
        </authorList>
    </citation>
    <scope>NUCLEOTIDE SEQUENCE</scope>
    <source>
        <strain evidence="1">CLIB 1444</strain>
    </source>
</reference>
<keyword evidence="2" id="KW-1185">Reference proteome</keyword>
<gene>
    <name evidence="1" type="ORF">CLIB1444_03S07976</name>
</gene>
<accession>A0ACA9Y6J2</accession>
<comment type="caution">
    <text evidence="1">The sequence shown here is derived from an EMBL/GenBank/DDBJ whole genome shotgun (WGS) entry which is preliminary data.</text>
</comment>
<evidence type="ECO:0000313" key="2">
    <source>
        <dbReference type="Proteomes" id="UP001152531"/>
    </source>
</evidence>
<protein>
    <submittedName>
        <fullName evidence="1">General negative regulator of transcription subunit 5</fullName>
    </submittedName>
</protein>
<evidence type="ECO:0000313" key="1">
    <source>
        <dbReference type="EMBL" id="CAH6720261.1"/>
    </source>
</evidence>
<proteinExistence type="predicted"/>
<dbReference type="Proteomes" id="UP001152531">
    <property type="component" value="Unassembled WGS sequence"/>
</dbReference>
<dbReference type="EMBL" id="CALSDN010000003">
    <property type="protein sequence ID" value="CAH6720261.1"/>
    <property type="molecule type" value="Genomic_DNA"/>
</dbReference>
<name>A0ACA9Y6J2_9ASCO</name>
<sequence length="562" mass="64127">MSNRKLQQEFDKTNKKIAEGLSLFDDVYEKALTTELSSQRDKFEGDLKKEIKKLQRLRDQLKQWLSDTSIKLDKNLLSENRGKIENAMDRFKDLEKISKIKQFSNEGLELSSKKKLPRFGDANEEKKEEAFNYISDIRDQLASQSELLESDVHHYTTQLKKAKASNSYTLTNQIEDAKAKIERNVFHLTQLEKILRSLENEELKPEEVDKIKDDLEYYVENNQEDEEGVYDDFYDVLDLRDDLDVHGSLAREKEEQDRKDAEQAELEAQEKAEKEKLAKEKEEAEKAEKERLEKERLAKEKEEKEKKRKVSTAKTVEIPNAYASGTTIAEAVSASIGAAPSAPSIAAASTVAAAASTAAIVAATATNGNISSNNSSSAINTPSLSNTSLSSPSKLPPGLSNIQRSSDTETFIDSIPKLSQLSQSRLSNPLPFRSISTLLDQSLFNSPDSFDAERPREYNPLNVHPSSIDYPQEPMYELNSSNIVAKFDNDTLFYCFYYGNNLSKYNASKELIKRGWLYNTNLNQWILRDDKSNDFKYFDYEKAWLTRRKEIQFNPSHIESFI</sequence>